<dbReference type="VEuPathDB" id="FungiDB:PITG_07580"/>
<dbReference type="AlphaFoldDB" id="D0N8P7"/>
<dbReference type="OrthoDB" id="125926at2759"/>
<keyword evidence="3" id="KW-1185">Reference proteome</keyword>
<evidence type="ECO:0000256" key="1">
    <source>
        <dbReference type="SAM" id="MobiDB-lite"/>
    </source>
</evidence>
<sequence>MSAQDDEPTTYEETLERWALYDCSAIERARNNDEMRRLFQRFRATRGKPATATRTVTLQSLDKAWTSFVLRWNKEGGEAFERTLQEREATHARLSVGTLKAQVCQLSDDQGRQCCSVHRGKGLERWHRRGEESRDPHEKPWIQNESHRGSGPNWRYAEVYPHYAREARGRRAEREDRVRRMDAAITQRLDRLARRVEYLERENQELRHRRRRQDMAQGDHGSVGAEDDVRLEALAPDDLDGRRHEHDADNSRKLGQNPFTSD</sequence>
<evidence type="ECO:0000313" key="2">
    <source>
        <dbReference type="EMBL" id="EEY53932.1"/>
    </source>
</evidence>
<organism evidence="2 3">
    <name type="scientific">Phytophthora infestans (strain T30-4)</name>
    <name type="common">Potato late blight agent</name>
    <dbReference type="NCBI Taxonomy" id="403677"/>
    <lineage>
        <taxon>Eukaryota</taxon>
        <taxon>Sar</taxon>
        <taxon>Stramenopiles</taxon>
        <taxon>Oomycota</taxon>
        <taxon>Peronosporomycetes</taxon>
        <taxon>Peronosporales</taxon>
        <taxon>Peronosporaceae</taxon>
        <taxon>Phytophthora</taxon>
    </lineage>
</organism>
<evidence type="ECO:0000313" key="3">
    <source>
        <dbReference type="Proteomes" id="UP000006643"/>
    </source>
</evidence>
<dbReference type="eggNOG" id="ENOG502SRIA">
    <property type="taxonomic scope" value="Eukaryota"/>
</dbReference>
<dbReference type="InParanoid" id="D0N8P7"/>
<dbReference type="RefSeq" id="XP_002904563.1">
    <property type="nucleotide sequence ID" value="XM_002904517.1"/>
</dbReference>
<feature type="compositionally biased region" description="Basic and acidic residues" evidence="1">
    <location>
        <begin position="239"/>
        <end position="252"/>
    </location>
</feature>
<feature type="compositionally biased region" description="Polar residues" evidence="1">
    <location>
        <begin position="253"/>
        <end position="262"/>
    </location>
</feature>
<feature type="compositionally biased region" description="Basic and acidic residues" evidence="1">
    <location>
        <begin position="127"/>
        <end position="148"/>
    </location>
</feature>
<name>D0N8P7_PHYIT</name>
<dbReference type="KEGG" id="pif:PITG_07580"/>
<gene>
    <name evidence="2" type="ORF">PITG_07580</name>
</gene>
<accession>D0N8P7</accession>
<feature type="region of interest" description="Disordered" evidence="1">
    <location>
        <begin position="206"/>
        <end position="262"/>
    </location>
</feature>
<dbReference type="Proteomes" id="UP000006643">
    <property type="component" value="Unassembled WGS sequence"/>
</dbReference>
<feature type="region of interest" description="Disordered" evidence="1">
    <location>
        <begin position="127"/>
        <end position="154"/>
    </location>
</feature>
<dbReference type="EMBL" id="DS028128">
    <property type="protein sequence ID" value="EEY53932.1"/>
    <property type="molecule type" value="Genomic_DNA"/>
</dbReference>
<dbReference type="GeneID" id="9462648"/>
<dbReference type="HOGENOM" id="CLU_066552_0_0_1"/>
<protein>
    <submittedName>
        <fullName evidence="2">Uncharacterized protein</fullName>
    </submittedName>
</protein>
<proteinExistence type="predicted"/>
<reference evidence="3" key="1">
    <citation type="journal article" date="2009" name="Nature">
        <title>Genome sequence and analysis of the Irish potato famine pathogen Phytophthora infestans.</title>
        <authorList>
            <consortium name="The Broad Institute Genome Sequencing Platform"/>
            <person name="Haas B.J."/>
            <person name="Kamoun S."/>
            <person name="Zody M.C."/>
            <person name="Jiang R.H."/>
            <person name="Handsaker R.E."/>
            <person name="Cano L.M."/>
            <person name="Grabherr M."/>
            <person name="Kodira C.D."/>
            <person name="Raffaele S."/>
            <person name="Torto-Alalibo T."/>
            <person name="Bozkurt T.O."/>
            <person name="Ah-Fong A.M."/>
            <person name="Alvarado L."/>
            <person name="Anderson V.L."/>
            <person name="Armstrong M.R."/>
            <person name="Avrova A."/>
            <person name="Baxter L."/>
            <person name="Beynon J."/>
            <person name="Boevink P.C."/>
            <person name="Bollmann S.R."/>
            <person name="Bos J.I."/>
            <person name="Bulone V."/>
            <person name="Cai G."/>
            <person name="Cakir C."/>
            <person name="Carrington J.C."/>
            <person name="Chawner M."/>
            <person name="Conti L."/>
            <person name="Costanzo S."/>
            <person name="Ewan R."/>
            <person name="Fahlgren N."/>
            <person name="Fischbach M.A."/>
            <person name="Fugelstad J."/>
            <person name="Gilroy E.M."/>
            <person name="Gnerre S."/>
            <person name="Green P.J."/>
            <person name="Grenville-Briggs L.J."/>
            <person name="Griffith J."/>
            <person name="Grunwald N.J."/>
            <person name="Horn K."/>
            <person name="Horner N.R."/>
            <person name="Hu C.H."/>
            <person name="Huitema E."/>
            <person name="Jeong D.H."/>
            <person name="Jones A.M."/>
            <person name="Jones J.D."/>
            <person name="Jones R.W."/>
            <person name="Karlsson E.K."/>
            <person name="Kunjeti S.G."/>
            <person name="Lamour K."/>
            <person name="Liu Z."/>
            <person name="Ma L."/>
            <person name="Maclean D."/>
            <person name="Chibucos M.C."/>
            <person name="McDonald H."/>
            <person name="McWalters J."/>
            <person name="Meijer H.J."/>
            <person name="Morgan W."/>
            <person name="Morris P.F."/>
            <person name="Munro C.A."/>
            <person name="O'Neill K."/>
            <person name="Ospina-Giraldo M."/>
            <person name="Pinzon A."/>
            <person name="Pritchard L."/>
            <person name="Ramsahoye B."/>
            <person name="Ren Q."/>
            <person name="Restrepo S."/>
            <person name="Roy S."/>
            <person name="Sadanandom A."/>
            <person name="Savidor A."/>
            <person name="Schornack S."/>
            <person name="Schwartz D.C."/>
            <person name="Schumann U.D."/>
            <person name="Schwessinger B."/>
            <person name="Seyer L."/>
            <person name="Sharpe T."/>
            <person name="Silvar C."/>
            <person name="Song J."/>
            <person name="Studholme D.J."/>
            <person name="Sykes S."/>
            <person name="Thines M."/>
            <person name="van de Vondervoort P.J."/>
            <person name="Phuntumart V."/>
            <person name="Wawra S."/>
            <person name="Weide R."/>
            <person name="Win J."/>
            <person name="Young C."/>
            <person name="Zhou S."/>
            <person name="Fry W."/>
            <person name="Meyers B.C."/>
            <person name="van West P."/>
            <person name="Ristaino J."/>
            <person name="Govers F."/>
            <person name="Birch P.R."/>
            <person name="Whisson S.C."/>
            <person name="Judelson H.S."/>
            <person name="Nusbaum C."/>
        </authorList>
    </citation>
    <scope>NUCLEOTIDE SEQUENCE [LARGE SCALE GENOMIC DNA]</scope>
    <source>
        <strain evidence="3">T30-4</strain>
    </source>
</reference>